<accession>A0A9Q0NDY9</accession>
<reference evidence="2" key="1">
    <citation type="submission" date="2022-07" db="EMBL/GenBank/DDBJ databases">
        <authorList>
            <person name="Trinca V."/>
            <person name="Uliana J.V.C."/>
            <person name="Torres T.T."/>
            <person name="Ward R.J."/>
            <person name="Monesi N."/>
        </authorList>
    </citation>
    <scope>NUCLEOTIDE SEQUENCE</scope>
    <source>
        <strain evidence="2">HSMRA1968</strain>
        <tissue evidence="2">Whole embryos</tissue>
    </source>
</reference>
<gene>
    <name evidence="2" type="ORF">Bhyg_03757</name>
</gene>
<dbReference type="EMBL" id="WJQU01000001">
    <property type="protein sequence ID" value="KAJ6648527.1"/>
    <property type="molecule type" value="Genomic_DNA"/>
</dbReference>
<keyword evidence="1" id="KW-0732">Signal</keyword>
<keyword evidence="3" id="KW-1185">Reference proteome</keyword>
<name>A0A9Q0NDY9_9DIPT</name>
<dbReference type="Proteomes" id="UP001151699">
    <property type="component" value="Chromosome A"/>
</dbReference>
<evidence type="ECO:0000313" key="2">
    <source>
        <dbReference type="EMBL" id="KAJ6648527.1"/>
    </source>
</evidence>
<evidence type="ECO:0000313" key="3">
    <source>
        <dbReference type="Proteomes" id="UP001151699"/>
    </source>
</evidence>
<dbReference type="AlphaFoldDB" id="A0A9Q0NDY9"/>
<organism evidence="2 3">
    <name type="scientific">Pseudolycoriella hygida</name>
    <dbReference type="NCBI Taxonomy" id="35572"/>
    <lineage>
        <taxon>Eukaryota</taxon>
        <taxon>Metazoa</taxon>
        <taxon>Ecdysozoa</taxon>
        <taxon>Arthropoda</taxon>
        <taxon>Hexapoda</taxon>
        <taxon>Insecta</taxon>
        <taxon>Pterygota</taxon>
        <taxon>Neoptera</taxon>
        <taxon>Endopterygota</taxon>
        <taxon>Diptera</taxon>
        <taxon>Nematocera</taxon>
        <taxon>Sciaroidea</taxon>
        <taxon>Sciaridae</taxon>
        <taxon>Pseudolycoriella</taxon>
    </lineage>
</organism>
<evidence type="ECO:0000256" key="1">
    <source>
        <dbReference type="SAM" id="SignalP"/>
    </source>
</evidence>
<sequence>MARLISFVVLLIVVLGVGYSTACVGRNKRCGSDDDCCGTLYCQGGGPYALCSPCKNDHEDCAAGQKCCNSSSQCRWLTSSNRRTCR</sequence>
<comment type="caution">
    <text evidence="2">The sequence shown here is derived from an EMBL/GenBank/DDBJ whole genome shotgun (WGS) entry which is preliminary data.</text>
</comment>
<proteinExistence type="predicted"/>
<protein>
    <submittedName>
        <fullName evidence="2">Uncharacterized protein</fullName>
    </submittedName>
</protein>
<feature type="signal peptide" evidence="1">
    <location>
        <begin position="1"/>
        <end position="22"/>
    </location>
</feature>
<feature type="chain" id="PRO_5040436587" evidence="1">
    <location>
        <begin position="23"/>
        <end position="86"/>
    </location>
</feature>